<comment type="caution">
    <text evidence="7">The sequence shown here is derived from an EMBL/GenBank/DDBJ whole genome shotgun (WGS) entry which is preliminary data.</text>
</comment>
<dbReference type="PANTHER" id="PTHR31451">
    <property type="match status" value="1"/>
</dbReference>
<dbReference type="InterPro" id="IPR001547">
    <property type="entry name" value="Glyco_hydro_5"/>
</dbReference>
<dbReference type="PANTHER" id="PTHR31451:SF40">
    <property type="entry name" value="GLYCOSIDE HYDROLASE FAMILY 5 DOMAIN-CONTAINING PROTEIN"/>
    <property type="match status" value="1"/>
</dbReference>
<dbReference type="InterPro" id="IPR045053">
    <property type="entry name" value="MAN-like"/>
</dbReference>
<feature type="domain" description="Glycoside hydrolase family 5" evidence="6">
    <location>
        <begin position="43"/>
        <end position="444"/>
    </location>
</feature>
<evidence type="ECO:0000256" key="4">
    <source>
        <dbReference type="ARBA" id="ARBA00023295"/>
    </source>
</evidence>
<dbReference type="Proteomes" id="UP000615760">
    <property type="component" value="Unassembled WGS sequence"/>
</dbReference>
<proteinExistence type="predicted"/>
<evidence type="ECO:0000259" key="6">
    <source>
        <dbReference type="Pfam" id="PF26410"/>
    </source>
</evidence>
<keyword evidence="8" id="KW-1185">Reference proteome</keyword>
<dbReference type="SUPFAM" id="SSF51445">
    <property type="entry name" value="(Trans)glycosidases"/>
    <property type="match status" value="1"/>
</dbReference>
<dbReference type="Pfam" id="PF26410">
    <property type="entry name" value="GH5_mannosidase"/>
    <property type="match status" value="1"/>
</dbReference>
<dbReference type="InterPro" id="IPR017853">
    <property type="entry name" value="GH"/>
</dbReference>
<accession>A0ABQ1JSE3</accession>
<keyword evidence="4" id="KW-0326">Glycosidase</keyword>
<reference evidence="8" key="1">
    <citation type="journal article" date="2019" name="Int. J. Syst. Evol. Microbiol.">
        <title>The Global Catalogue of Microorganisms (GCM) 10K type strain sequencing project: providing services to taxonomists for standard genome sequencing and annotation.</title>
        <authorList>
            <consortium name="The Broad Institute Genomics Platform"/>
            <consortium name="The Broad Institute Genome Sequencing Center for Infectious Disease"/>
            <person name="Wu L."/>
            <person name="Ma J."/>
        </authorList>
    </citation>
    <scope>NUCLEOTIDE SEQUENCE [LARGE SCALE GENOMIC DNA]</scope>
    <source>
        <strain evidence="8">CGMCC 1.15461</strain>
    </source>
</reference>
<evidence type="ECO:0000256" key="1">
    <source>
        <dbReference type="ARBA" id="ARBA00001678"/>
    </source>
</evidence>
<evidence type="ECO:0000256" key="2">
    <source>
        <dbReference type="ARBA" id="ARBA00012706"/>
    </source>
</evidence>
<comment type="catalytic activity">
    <reaction evidence="1">
        <text>Random hydrolysis of (1-&gt;4)-beta-D-mannosidic linkages in mannans, galactomannans and glucomannans.</text>
        <dbReference type="EC" id="3.2.1.78"/>
    </reaction>
</comment>
<protein>
    <recommendedName>
        <fullName evidence="2">mannan endo-1,4-beta-mannosidase</fullName>
        <ecNumber evidence="2">3.2.1.78</ecNumber>
    </recommendedName>
</protein>
<evidence type="ECO:0000256" key="3">
    <source>
        <dbReference type="ARBA" id="ARBA00022801"/>
    </source>
</evidence>
<dbReference type="RefSeq" id="WP_229665921.1">
    <property type="nucleotide sequence ID" value="NZ_BMJE01000003.1"/>
</dbReference>
<feature type="region of interest" description="Disordered" evidence="5">
    <location>
        <begin position="398"/>
        <end position="423"/>
    </location>
</feature>
<dbReference type="EC" id="3.2.1.78" evidence="2"/>
<name>A0ABQ1JSE3_9FLAO</name>
<dbReference type="PROSITE" id="PS51257">
    <property type="entry name" value="PROKAR_LIPOPROTEIN"/>
    <property type="match status" value="1"/>
</dbReference>
<organism evidence="7 8">
    <name type="scientific">Flavobacterium suaedae</name>
    <dbReference type="NCBI Taxonomy" id="1767027"/>
    <lineage>
        <taxon>Bacteria</taxon>
        <taxon>Pseudomonadati</taxon>
        <taxon>Bacteroidota</taxon>
        <taxon>Flavobacteriia</taxon>
        <taxon>Flavobacteriales</taxon>
        <taxon>Flavobacteriaceae</taxon>
        <taxon>Flavobacterium</taxon>
    </lineage>
</organism>
<evidence type="ECO:0000256" key="5">
    <source>
        <dbReference type="SAM" id="MobiDB-lite"/>
    </source>
</evidence>
<dbReference type="Gene3D" id="3.20.20.80">
    <property type="entry name" value="Glycosidases"/>
    <property type="match status" value="1"/>
</dbReference>
<evidence type="ECO:0000313" key="7">
    <source>
        <dbReference type="EMBL" id="GGB76377.1"/>
    </source>
</evidence>
<keyword evidence="3" id="KW-0378">Hydrolase</keyword>
<gene>
    <name evidence="7" type="ORF">GCM10007424_15470</name>
</gene>
<evidence type="ECO:0000313" key="8">
    <source>
        <dbReference type="Proteomes" id="UP000615760"/>
    </source>
</evidence>
<dbReference type="EMBL" id="BMJE01000003">
    <property type="protein sequence ID" value="GGB76377.1"/>
    <property type="molecule type" value="Genomic_DNA"/>
</dbReference>
<sequence>MKTNKLFICLAAFQMLVSCGDKKTKEEATSEETQQDTVAIERITVKGTEFYKGDKPYRYVGTNYWYGSLLGAKEGGNRERLAEELDIMKANGIDNLRIMVGAESGEQDYTVTPALQPKQGEYDDNLLDGLDYLLNEMRKRDMHAVLYLTNNWEWSGGMAQYLEWNGKGKLPNPNIPPNTWPQFMEYTKQFHSCEPCMEAFNNHIKFILSRTNAYNDVKYTEDNTIMAWQVANEPRVFTADNEEKFTKWLTDVVALIDSLDSYHLISTGSEGKAGSADDIAIFERTHDNPKIDHLTMHTWPKNWSWYDHANAEETLPKSIEKAIAYIDEHIALAEKLNKPIVLEEFGLPREGESLDKASSTADRDAFYKAVFERLEQSNKNNEPFAAVNFWGFGGTGKNDPSDGKWNEGEDYTTDPPQEPQGLNSVFATDKSTLALIKEYNDKLEN</sequence>